<comment type="caution">
    <text evidence="6">The sequence shown here is derived from an EMBL/GenBank/DDBJ whole genome shotgun (WGS) entry which is preliminary data.</text>
</comment>
<organism evidence="6 7">
    <name type="scientific">Acacia crassicarpa</name>
    <name type="common">northern wattle</name>
    <dbReference type="NCBI Taxonomy" id="499986"/>
    <lineage>
        <taxon>Eukaryota</taxon>
        <taxon>Viridiplantae</taxon>
        <taxon>Streptophyta</taxon>
        <taxon>Embryophyta</taxon>
        <taxon>Tracheophyta</taxon>
        <taxon>Spermatophyta</taxon>
        <taxon>Magnoliopsida</taxon>
        <taxon>eudicotyledons</taxon>
        <taxon>Gunneridae</taxon>
        <taxon>Pentapetalae</taxon>
        <taxon>rosids</taxon>
        <taxon>fabids</taxon>
        <taxon>Fabales</taxon>
        <taxon>Fabaceae</taxon>
        <taxon>Caesalpinioideae</taxon>
        <taxon>mimosoid clade</taxon>
        <taxon>Acacieae</taxon>
        <taxon>Acacia</taxon>
    </lineage>
</organism>
<dbReference type="GO" id="GO:0006508">
    <property type="term" value="P:proteolysis"/>
    <property type="evidence" value="ECO:0007669"/>
    <property type="project" value="InterPro"/>
</dbReference>
<name>A0AAE1JK97_9FABA</name>
<dbReference type="Proteomes" id="UP001293593">
    <property type="component" value="Unassembled WGS sequence"/>
</dbReference>
<proteinExistence type="predicted"/>
<dbReference type="EC" id="3.4.22.49" evidence="2"/>
<gene>
    <name evidence="6" type="ORF">QN277_019865</name>
</gene>
<evidence type="ECO:0000256" key="1">
    <source>
        <dbReference type="ARBA" id="ARBA00000451"/>
    </source>
</evidence>
<keyword evidence="7" id="KW-1185">Reference proteome</keyword>
<dbReference type="InterPro" id="IPR056932">
    <property type="entry name" value="TPR_ESP1_2nd"/>
</dbReference>
<comment type="catalytic activity">
    <reaction evidence="1">
        <text>All bonds known to be hydrolyzed by this endopeptidase have arginine in P1 and an acidic residue in P4. P6 is often occupied by an acidic residue or by a hydroxy-amino-acid residue, the phosphorylation of which enhances cleavage.</text>
        <dbReference type="EC" id="3.4.22.49"/>
    </reaction>
</comment>
<evidence type="ECO:0000259" key="5">
    <source>
        <dbReference type="PROSITE" id="PS51700"/>
    </source>
</evidence>
<dbReference type="Pfam" id="PF03568">
    <property type="entry name" value="Separin_C"/>
    <property type="match status" value="1"/>
</dbReference>
<dbReference type="PROSITE" id="PS51700">
    <property type="entry name" value="SEPARIN"/>
    <property type="match status" value="1"/>
</dbReference>
<evidence type="ECO:0000313" key="7">
    <source>
        <dbReference type="Proteomes" id="UP001293593"/>
    </source>
</evidence>
<dbReference type="GO" id="GO:0005634">
    <property type="term" value="C:nucleus"/>
    <property type="evidence" value="ECO:0007669"/>
    <property type="project" value="InterPro"/>
</dbReference>
<dbReference type="GO" id="GO:0004197">
    <property type="term" value="F:cysteine-type endopeptidase activity"/>
    <property type="evidence" value="ECO:0007669"/>
    <property type="project" value="InterPro"/>
</dbReference>
<dbReference type="EMBL" id="JAWXYG010000005">
    <property type="protein sequence ID" value="KAK4271128.1"/>
    <property type="molecule type" value="Genomic_DNA"/>
</dbReference>
<dbReference type="GO" id="GO:0072686">
    <property type="term" value="C:mitotic spindle"/>
    <property type="evidence" value="ECO:0007669"/>
    <property type="project" value="TreeGrafter"/>
</dbReference>
<evidence type="ECO:0000256" key="4">
    <source>
        <dbReference type="ARBA" id="ARBA00022829"/>
    </source>
</evidence>
<accession>A0AAE1JK97</accession>
<dbReference type="GO" id="GO:0005737">
    <property type="term" value="C:cytoplasm"/>
    <property type="evidence" value="ECO:0007669"/>
    <property type="project" value="TreeGrafter"/>
</dbReference>
<evidence type="ECO:0000313" key="6">
    <source>
        <dbReference type="EMBL" id="KAK4271128.1"/>
    </source>
</evidence>
<dbReference type="GO" id="GO:0051307">
    <property type="term" value="P:meiotic chromosome separation"/>
    <property type="evidence" value="ECO:0007669"/>
    <property type="project" value="TreeGrafter"/>
</dbReference>
<evidence type="ECO:0000256" key="3">
    <source>
        <dbReference type="ARBA" id="ARBA00022801"/>
    </source>
</evidence>
<dbReference type="InterPro" id="IPR005314">
    <property type="entry name" value="Peptidase_C50"/>
</dbReference>
<dbReference type="Pfam" id="PF25110">
    <property type="entry name" value="TPR_ESP1"/>
    <property type="match status" value="1"/>
</dbReference>
<dbReference type="Pfam" id="PF25113">
    <property type="entry name" value="TPR_ESP1_2nd"/>
    <property type="match status" value="1"/>
</dbReference>
<sequence>MASASESSLISKLESSDCVGIFPLFSDYLHPFEDLRKPKGTKKSAKANEDQSLVRSLAKKYLSFLNRCLSILPKRLLVLSKSDGGGDLAHELFEVYKLCLDCLDAVASQLACKPYSVELMRLRMMHCLEVCGRYEESETEGFRILERIRFTGYASKSVRMKNKLLPEVDKGCGDKDFCVLVAETTVALVKCAAMGRSQDGGYFMRVLDLVEEARPWLRVLDAGTYEKLHRTLAVNMGKCSLNLIEKATSIDMDTLKAFCCATLTEYVKSSLKDRVYKIAHMICSSLFKLQENKSLYIIDILDLVAHECQVEKETGIEYVELVSYCINKCQIANAVFCCTFAAHLNKIAEHLQQVMTPVRVILRLYVAGLLLISCDLRSRDGDVGSLGGAKFHCLIGTLLDNENMLRDLSIVIGALCGDLHIGPSVKEKDLTHQISSQFGSMAYIPYYLNALKFFSQPLAKAINSERKQLIAAKDDVSSTNMLSTILDAFHLLCHLILSCPSISTERDVIGFDENCKTLLNVAVAAFTLSIRTKLDIQKGARLIKQIIANEHIQKEGRNYIISCLYNIVVVLHRNKEAKEASKVLSLCCKASWLCIRCHCGGPIGDEFIEFVNEACNRSALLLDILYQVDYHKVRRKTISILKNWCAGKDQFERLAAPTPVVKQWVKMECKRVKQVDEQSSPLTLHSLLSSSTELSKRNIGMILEQELTAYEEMSFTYPELCQQMQMKITDILLQDVYVNPDSCFQKAQALVRKGKALRIGGIEGLKDCVQCFSEAITGMKEISCETHATKNTLDYQLSVAYCLRALCAMEAEPNSKKIFEDVRAALNLWLSFYTPDCCDKEEGSALSDNIMILLYNIIDILQLKGFTELYSDAYRVMLRLFKLKNISIDKWLALLWESRRISHALCISPVDEEFILNSSKHFEELSNIDFWIRYLQGFRPLVIGFQQNFSFLFADSPRGSYNHRNSFQIDIEVDDIRKAALELMSSVPDSNQSAFLAGCLYYDLCARLISSGQLAEALSFAKEAQRLLAKLFQGKFMYTVQQQAGEDKKVGVFSHNLGYIVENYGMKKSITREVLLFDSVSWDLKDGYLGPWKIMQCYLESTLQVGIIAEMIGNGPEAEASLQWGKAISCKLKLSLFVVSFSLILGKLYAKKGLFDLAEKELQSSEDILKERCTSFCCSKCKIILEAILHQSRGELCQSRFDSSTGDIPVGMAEKWYKSALDKLDTSEWKNSLSCPQDDGDGSTTDVRCDACKTSACFTVTEDSVDKLKYTSKEPETKIRPKQIRKIKNATKCLPEEQNSVLENNSRLTRSKYRLSQNQLASSLSKSKLSASISLEGNHISLSDQSNRLSQKKSVLKDTDCNVPSRCAITHNHIKMRCWYCIPHEIMKSGLMKDFINFKWEFVRRKLSMKLLTQLGNSLAYPSQIDDAHKILLRRISVLVSRNSFYPKLVPVALDYFRLLVAKEYQGDVFAIERAEILHDICWFYLRSYHSNHTRTIFSDLSCIKFEDLASWLMLAFVLSREVPVLFQKVSRLLAVIYIVSASNEKFSLSSFNKELDENFWASYFHQASIGTHLGYQFFSNLSGRCKVVQPLIDAESRKKSEFTYNLKHCCHRLAPETTLDLEEYVKSFLVGLPSATVVSISLLGRDYTSLLKELLLHPTCVDAWMLVSRFSSKTEPVAMLLPVDSISEEDDDGADEANSGLGTLSECENSSKPWHCPWGFAVVDDVVPAFKTIMEENYSSSVFPLEDTKRNRILWWKWRMKLDQRLNKLLRNIEDSWFGSWKYLLLGEWSDHKNLDLVHKKLVHDLRSECKLDVNEGILKVILGGFKNDCEGDTWISQLGFKKGCYIAKVGYCDEAWRGMISNAANGFGSSSELAFQILNKALNMVEVEQSREPIILVLDYDIQMLPWESLPILRNQEVYRMPSVSSISALVNRSSNHHKQLEGNSMSFPLIDPLDAFYLLNPDGDLASTQTEFENWFRGQNLEGKAGFRPTMEELAAALKSHDLFIYFGHGSGAQYISGQEIQKLDKCAATLLMGCSSGSLTLHGSYAPQGIPLSYLLAGSPAIVANLWEVTDKDIDRFGKAVLDGWLKERLNFSGECLQCNSLSEEFEAMNLKGKGKAKKKVSRKKVIEECESDTSKSNCDHRPKIASFMSQAREACTLPFLIGASPVCYGVPTRIWRKKDI</sequence>
<keyword evidence="4" id="KW-0159">Chromosome partition</keyword>
<dbReference type="InterPro" id="IPR056933">
    <property type="entry name" value="TPR_ESP1"/>
</dbReference>
<dbReference type="PANTHER" id="PTHR12792">
    <property type="entry name" value="EXTRA SPINDLE POLES 1-RELATED"/>
    <property type="match status" value="1"/>
</dbReference>
<keyword evidence="3" id="KW-0378">Hydrolase</keyword>
<dbReference type="PANTHER" id="PTHR12792:SF0">
    <property type="entry name" value="SEPARIN"/>
    <property type="match status" value="1"/>
</dbReference>
<dbReference type="InterPro" id="IPR030397">
    <property type="entry name" value="SEPARIN_core_dom"/>
</dbReference>
<feature type="domain" description="Peptidase C50" evidence="5">
    <location>
        <begin position="1955"/>
        <end position="2049"/>
    </location>
</feature>
<evidence type="ECO:0000256" key="2">
    <source>
        <dbReference type="ARBA" id="ARBA00012489"/>
    </source>
</evidence>
<protein>
    <recommendedName>
        <fullName evidence="2">separase</fullName>
        <ecNumber evidence="2">3.4.22.49</ecNumber>
    </recommendedName>
</protein>
<reference evidence="6" key="1">
    <citation type="submission" date="2023-10" db="EMBL/GenBank/DDBJ databases">
        <title>Chromosome-level genome of the transformable northern wattle, Acacia crassicarpa.</title>
        <authorList>
            <person name="Massaro I."/>
            <person name="Sinha N.R."/>
            <person name="Poethig S."/>
            <person name="Leichty A.R."/>
        </authorList>
    </citation>
    <scope>NUCLEOTIDE SEQUENCE</scope>
    <source>
        <strain evidence="6">Acra3RX</strain>
        <tissue evidence="6">Leaf</tissue>
    </source>
</reference>